<evidence type="ECO:0000256" key="1">
    <source>
        <dbReference type="ARBA" id="ARBA00001974"/>
    </source>
</evidence>
<dbReference type="PANTHER" id="PTHR43429:SF3">
    <property type="entry name" value="NITRITE REDUCTASE [NAD(P)H]"/>
    <property type="match status" value="1"/>
</dbReference>
<feature type="domain" description="FAD/NAD(P)-binding" evidence="6">
    <location>
        <begin position="261"/>
        <end position="329"/>
    </location>
</feature>
<dbReference type="OrthoDB" id="9802771at2"/>
<evidence type="ECO:0000256" key="4">
    <source>
        <dbReference type="ARBA" id="ARBA00022827"/>
    </source>
</evidence>
<dbReference type="AlphaFoldDB" id="A0A238L198"/>
<dbReference type="RefSeq" id="WP_094022626.1">
    <property type="nucleotide sequence ID" value="NZ_FXYF01000012.1"/>
</dbReference>
<keyword evidence="4" id="KW-0274">FAD</keyword>
<feature type="compositionally biased region" description="Pro residues" evidence="5">
    <location>
        <begin position="216"/>
        <end position="230"/>
    </location>
</feature>
<feature type="domain" description="FAD/NAD(P)-binding" evidence="6">
    <location>
        <begin position="2"/>
        <end position="213"/>
    </location>
</feature>
<dbReference type="InterPro" id="IPR036188">
    <property type="entry name" value="FAD/NAD-bd_sf"/>
</dbReference>
<dbReference type="Gene3D" id="3.50.50.60">
    <property type="entry name" value="FAD/NAD(P)-binding domain"/>
    <property type="match status" value="2"/>
</dbReference>
<dbReference type="PANTHER" id="PTHR43429">
    <property type="entry name" value="PYRIDINE NUCLEOTIDE-DISULFIDE OXIDOREDUCTASE DOMAIN-CONTAINING"/>
    <property type="match status" value="1"/>
</dbReference>
<name>A0A238L198_9RHOB</name>
<gene>
    <name evidence="7" type="primary">padH</name>
    <name evidence="7" type="ORF">MAA8898_03858</name>
</gene>
<evidence type="ECO:0000259" key="6">
    <source>
        <dbReference type="Pfam" id="PF07992"/>
    </source>
</evidence>
<feature type="region of interest" description="Disordered" evidence="5">
    <location>
        <begin position="209"/>
        <end position="231"/>
    </location>
</feature>
<protein>
    <submittedName>
        <fullName evidence="7">NADH-dependent phenylglyoxylate dehydrogenase subunit epsilon</fullName>
        <ecNumber evidence="7">1.2.1.58</ecNumber>
    </submittedName>
</protein>
<dbReference type="InterPro" id="IPR050260">
    <property type="entry name" value="FAD-bd_OxRdtase"/>
</dbReference>
<sequence>MHHVILGAGPAGVTAAETVRKHAPDAKITLIAGEPEPPYSRMAIPYLLEGKIEEHGTHLRQDDAHYDDKRIEYKRGPVARVDTTSKTLTCADGSTVKYDKLLIATGATPIRPPIKGLDQHGVHTCWTLEDARHIAKRAKPGVPVVLVGAGFIGSIILEALAKMGVELTVVEMGDRMVPRMLDETAGNMLRRWCEDKGVKVITGATVESITSADSPAPKPAPAATPAPEPQKPGFFARLFGTAAPEPAPNPAPAPAAAAKPHGHPLTVTLKGGQSLPAALVVVAAGVKSNIDFLKDSGIDTGRGVKVDQFHETSVKDVYAAGDVCEGINLSTGHNDMLAIQPVAVEHGYIAGLNMTGTATAHRGSLNMNVLDTLGLISSSFGTWEGVEGGDSARMVDEEACRYIRLEFKDDILIGAQCVGITEHVGMLRGLIQTHLPLGVWKERLIASPARVPEAYVAVMQSAPLHGPSGPRVAVPA</sequence>
<keyword evidence="8" id="KW-1185">Reference proteome</keyword>
<dbReference type="PRINTS" id="PR00411">
    <property type="entry name" value="PNDRDTASEI"/>
</dbReference>
<dbReference type="Pfam" id="PF07992">
    <property type="entry name" value="Pyr_redox_2"/>
    <property type="match status" value="2"/>
</dbReference>
<evidence type="ECO:0000313" key="8">
    <source>
        <dbReference type="Proteomes" id="UP000207598"/>
    </source>
</evidence>
<dbReference type="GO" id="GO:0047110">
    <property type="term" value="F:phenylglyoxylate dehydrogenase (acylating) activity"/>
    <property type="evidence" value="ECO:0007669"/>
    <property type="project" value="UniProtKB-EC"/>
</dbReference>
<dbReference type="EC" id="1.2.1.58" evidence="7"/>
<reference evidence="7 8" key="1">
    <citation type="submission" date="2017-05" db="EMBL/GenBank/DDBJ databases">
        <authorList>
            <person name="Song R."/>
            <person name="Chenine A.L."/>
            <person name="Ruprecht R.M."/>
        </authorList>
    </citation>
    <scope>NUCLEOTIDE SEQUENCE [LARGE SCALE GENOMIC DNA]</scope>
    <source>
        <strain evidence="7 8">CECT 8898</strain>
    </source>
</reference>
<keyword evidence="7" id="KW-0560">Oxidoreductase</keyword>
<comment type="cofactor">
    <cofactor evidence="1">
        <name>FAD</name>
        <dbReference type="ChEBI" id="CHEBI:57692"/>
    </cofactor>
</comment>
<dbReference type="PRINTS" id="PR00368">
    <property type="entry name" value="FADPNR"/>
</dbReference>
<organism evidence="7 8">
    <name type="scientific">Maliponia aquimaris</name>
    <dbReference type="NCBI Taxonomy" id="1673631"/>
    <lineage>
        <taxon>Bacteria</taxon>
        <taxon>Pseudomonadati</taxon>
        <taxon>Pseudomonadota</taxon>
        <taxon>Alphaproteobacteria</taxon>
        <taxon>Rhodobacterales</taxon>
        <taxon>Paracoccaceae</taxon>
        <taxon>Maliponia</taxon>
    </lineage>
</organism>
<evidence type="ECO:0000313" key="7">
    <source>
        <dbReference type="EMBL" id="SMX48096.1"/>
    </source>
</evidence>
<evidence type="ECO:0000256" key="3">
    <source>
        <dbReference type="ARBA" id="ARBA00022630"/>
    </source>
</evidence>
<dbReference type="SUPFAM" id="SSF51905">
    <property type="entry name" value="FAD/NAD(P)-binding domain"/>
    <property type="match status" value="2"/>
</dbReference>
<accession>A0A238L198</accession>
<proteinExistence type="inferred from homology"/>
<dbReference type="EMBL" id="FXYF01000012">
    <property type="protein sequence ID" value="SMX48096.1"/>
    <property type="molecule type" value="Genomic_DNA"/>
</dbReference>
<dbReference type="Proteomes" id="UP000207598">
    <property type="component" value="Unassembled WGS sequence"/>
</dbReference>
<comment type="similarity">
    <text evidence="2">Belongs to the FAD-dependent oxidoreductase family.</text>
</comment>
<evidence type="ECO:0000256" key="2">
    <source>
        <dbReference type="ARBA" id="ARBA00006442"/>
    </source>
</evidence>
<keyword evidence="3" id="KW-0285">Flavoprotein</keyword>
<dbReference type="InterPro" id="IPR023753">
    <property type="entry name" value="FAD/NAD-binding_dom"/>
</dbReference>
<evidence type="ECO:0000256" key="5">
    <source>
        <dbReference type="SAM" id="MobiDB-lite"/>
    </source>
</evidence>